<dbReference type="AlphaFoldDB" id="A0A2A2HQM6"/>
<comment type="caution">
    <text evidence="1">The sequence shown here is derived from an EMBL/GenBank/DDBJ whole genome shotgun (WGS) entry which is preliminary data.</text>
</comment>
<evidence type="ECO:0000313" key="1">
    <source>
        <dbReference type="EMBL" id="PAV11533.1"/>
    </source>
</evidence>
<name>A0A2A2HQM6_9EURY</name>
<accession>A0A2A2HQM6</accession>
<reference evidence="1 2" key="1">
    <citation type="journal article" date="2017" name="BMC Genomics">
        <title>Genomic analysis of methanogenic archaea reveals a shift towards energy conservation.</title>
        <authorList>
            <person name="Gilmore S.P."/>
            <person name="Henske J.K."/>
            <person name="Sexton J.A."/>
            <person name="Solomon K.V."/>
            <person name="Seppala S."/>
            <person name="Yoo J.I."/>
            <person name="Huyett L.M."/>
            <person name="Pressman A."/>
            <person name="Cogan J.Z."/>
            <person name="Kivenson V."/>
            <person name="Peng X."/>
            <person name="Tan Y."/>
            <person name="Valentine D.L."/>
            <person name="O'Malley M.A."/>
        </authorList>
    </citation>
    <scope>NUCLEOTIDE SEQUENCE [LARGE SCALE GENOMIC DNA]</scope>
    <source>
        <strain evidence="1 2">MC-15</strain>
    </source>
</reference>
<dbReference type="EMBL" id="LMVP01000513">
    <property type="protein sequence ID" value="PAV11533.1"/>
    <property type="molecule type" value="Genomic_DNA"/>
</dbReference>
<proteinExistence type="predicted"/>
<dbReference type="Proteomes" id="UP000218164">
    <property type="component" value="Unassembled WGS sequence"/>
</dbReference>
<evidence type="ECO:0000313" key="2">
    <source>
        <dbReference type="Proteomes" id="UP000218164"/>
    </source>
</evidence>
<protein>
    <submittedName>
        <fullName evidence="1">Uncharacterized protein</fullName>
    </submittedName>
</protein>
<keyword evidence="2" id="KW-1185">Reference proteome</keyword>
<gene>
    <name evidence="1" type="ORF">ASJ81_09945</name>
</gene>
<organism evidence="1 2">
    <name type="scientific">Methanosarcina spelaei</name>
    <dbReference type="NCBI Taxonomy" id="1036679"/>
    <lineage>
        <taxon>Archaea</taxon>
        <taxon>Methanobacteriati</taxon>
        <taxon>Methanobacteriota</taxon>
        <taxon>Stenosarchaea group</taxon>
        <taxon>Methanomicrobia</taxon>
        <taxon>Methanosarcinales</taxon>
        <taxon>Methanosarcinaceae</taxon>
        <taxon>Methanosarcina</taxon>
    </lineage>
</organism>
<sequence>MELDKQVFTSNKADQKESKMYFKLTSFCFHTGSPEIKEGAGRRKFFSLPKNILKNNISATCIFAR</sequence>